<feature type="transmembrane region" description="Helical" evidence="1">
    <location>
        <begin position="114"/>
        <end position="132"/>
    </location>
</feature>
<reference evidence="2" key="1">
    <citation type="submission" date="2022-03" db="EMBL/GenBank/DDBJ databases">
        <title>Sea Food Isolates.</title>
        <authorList>
            <person name="Li c."/>
        </authorList>
    </citation>
    <scope>NUCLEOTIDE SEQUENCE</scope>
    <source>
        <strain evidence="2">19GA11TI05</strain>
    </source>
</reference>
<evidence type="ECO:0000256" key="1">
    <source>
        <dbReference type="SAM" id="Phobius"/>
    </source>
</evidence>
<keyword evidence="1" id="KW-0812">Transmembrane</keyword>
<name>A0AAU6TRX6_UNCXX</name>
<accession>A0AAU6TRX6</accession>
<feature type="transmembrane region" description="Helical" evidence="1">
    <location>
        <begin position="66"/>
        <end position="89"/>
    </location>
</feature>
<feature type="transmembrane region" description="Helical" evidence="1">
    <location>
        <begin position="21"/>
        <end position="39"/>
    </location>
</feature>
<keyword evidence="1" id="KW-1133">Transmembrane helix</keyword>
<evidence type="ECO:0000313" key="2">
    <source>
        <dbReference type="EMBL" id="XAG64153.1"/>
    </source>
</evidence>
<protein>
    <submittedName>
        <fullName evidence="2">Uncharacterized protein</fullName>
    </submittedName>
</protein>
<organism evidence="2">
    <name type="scientific">bacterium 19GA11TI05</name>
    <dbReference type="NCBI Taxonomy" id="2920688"/>
    <lineage>
        <taxon>Bacteria</taxon>
    </lineage>
</organism>
<dbReference type="AlphaFoldDB" id="A0AAU6TRX6"/>
<proteinExistence type="predicted"/>
<gene>
    <name evidence="2" type="ORF">MRM81_11660</name>
</gene>
<keyword evidence="1" id="KW-0472">Membrane</keyword>
<sequence length="926" mass="107865">MKYFKKKLNFSWSTQKVIFTFLLYLTIIIIGIIGVFYSSRIDTSMKYLFITPSYLSNSDLNWTTTVWVGILGIHGTIAALSITFMGMFVSQVSQYSKPGFEDICKSLLLRKSHFLKFSLNSIFSLLSGIILLSFGGGLIAYIISVIISLGFIFSYGLMYLRLYTVTENPTIIDDYLFLELKSIGEIYHSFNICQQKVIRQFNKCCDKLSHIDRSWNYNFTSKEQRSLEVFTDKEQAILSNFCPTCLKNINNEIKKNIEYRNIKLLLTLNFNKNVSHSSFYIEFEKNQKIKDEFIDKIERMIERALLINDLTPNEIITYHNYEKAVINNIRSNLLKGDEWGLNFGIEALLALTDKNDITYTMSRLDHLFTYNNKKNSIDYSIFAAFFEKFSSEMMIKNDFKKANEIMGGLINLGRYIYTNDYFHELYSLISRTLHNYARYNFSDNEHSIFNLYVYTVRQNLLNQNYKSFGLNTKFLTEEFRYLQHSDDGESLSTIENQMVQCVKDIVTLILIRLEYLCGKENKDDNEFSSLCNYLKSWVNAAFFEDIYYKEGTYDTLFVIPREPDIDARRTLREIPDYQSSIVSIGNDTYKAITLIMTQSSFNKNSLNPIFIRDKRDFLEKTKITTSQLQAIISYLRGDNFNRILEIIEKSNSDKTNKEDISRYLESIIIEKNDIISNFVASSELDDTLVQKYKNDVSISLNRYLGKIINTEHLPTIDYTSRDASCSLINKREVMKSIDGVHYSMNGGYHAEVGIYYWIKKLLDKVKSKKKNIIKIETLNELPTDKLVTIQYMVKGESDVYRYSRGLRMTDEKGILCLGNSGLYYMDFENEFKCSKGKTLFNILIEKISPENIDLINREKVTIGENPLSYAYLEVAINLELIKKEDYTFYFLSTDNCKKLTKLRNHSTCLSIDNSTFLNDPKKNIIT</sequence>
<dbReference type="EMBL" id="CP095362">
    <property type="protein sequence ID" value="XAG64153.1"/>
    <property type="molecule type" value="Genomic_DNA"/>
</dbReference>